<feature type="transmembrane region" description="Helical" evidence="1">
    <location>
        <begin position="145"/>
        <end position="164"/>
    </location>
</feature>
<protein>
    <submittedName>
        <fullName evidence="2">GntP family permease</fullName>
    </submittedName>
    <submittedName>
        <fullName evidence="3">H+/gluconate symporter</fullName>
    </submittedName>
</protein>
<feature type="transmembrane region" description="Helical" evidence="1">
    <location>
        <begin position="29"/>
        <end position="49"/>
    </location>
</feature>
<gene>
    <name evidence="2" type="ORF">DBY38_02875</name>
    <name evidence="3" type="ORF">SAMN04487885_10356</name>
</gene>
<dbReference type="Proteomes" id="UP000182135">
    <property type="component" value="Unassembled WGS sequence"/>
</dbReference>
<dbReference type="GO" id="GO:0015128">
    <property type="term" value="F:gluconate transmembrane transporter activity"/>
    <property type="evidence" value="ECO:0007669"/>
    <property type="project" value="InterPro"/>
</dbReference>
<dbReference type="Pfam" id="PF02447">
    <property type="entry name" value="GntP_permease"/>
    <property type="match status" value="1"/>
</dbReference>
<feature type="transmembrane region" description="Helical" evidence="1">
    <location>
        <begin position="56"/>
        <end position="77"/>
    </location>
</feature>
<feature type="transmembrane region" description="Helical" evidence="1">
    <location>
        <begin position="339"/>
        <end position="367"/>
    </location>
</feature>
<reference evidence="2 5" key="2">
    <citation type="submission" date="2018-03" db="EMBL/GenBank/DDBJ databases">
        <title>The uncultured portion of the human microbiome is neutrally assembled.</title>
        <authorList>
            <person name="Jeraldo P."/>
            <person name="Boardman L."/>
            <person name="White B.A."/>
            <person name="Nelson H."/>
            <person name="Goldenfeld N."/>
            <person name="Chia N."/>
        </authorList>
    </citation>
    <scope>NUCLEOTIDE SEQUENCE [LARGE SCALE GENOMIC DNA]</scope>
    <source>
        <strain evidence="2">CIM:MAG 903</strain>
    </source>
</reference>
<dbReference type="GO" id="GO:0005886">
    <property type="term" value="C:plasma membrane"/>
    <property type="evidence" value="ECO:0007669"/>
    <property type="project" value="TreeGrafter"/>
</dbReference>
<evidence type="ECO:0000313" key="2">
    <source>
        <dbReference type="EMBL" id="PWL54970.1"/>
    </source>
</evidence>
<feature type="transmembrane region" description="Helical" evidence="1">
    <location>
        <begin position="107"/>
        <end position="133"/>
    </location>
</feature>
<feature type="transmembrane region" description="Helical" evidence="1">
    <location>
        <begin position="302"/>
        <end position="327"/>
    </location>
</feature>
<dbReference type="Proteomes" id="UP000246114">
    <property type="component" value="Unassembled WGS sequence"/>
</dbReference>
<reference evidence="3 4" key="1">
    <citation type="submission" date="2016-10" db="EMBL/GenBank/DDBJ databases">
        <authorList>
            <person name="de Groot N.N."/>
        </authorList>
    </citation>
    <scope>NUCLEOTIDE SEQUENCE [LARGE SCALE GENOMIC DNA]</scope>
    <source>
        <strain evidence="3 4">NLAE-zl-G419</strain>
    </source>
</reference>
<dbReference type="PANTHER" id="PTHR30354:SF7">
    <property type="entry name" value="BLL7963 PROTEIN"/>
    <property type="match status" value="1"/>
</dbReference>
<evidence type="ECO:0000313" key="4">
    <source>
        <dbReference type="Proteomes" id="UP000182135"/>
    </source>
</evidence>
<dbReference type="PANTHER" id="PTHR30354">
    <property type="entry name" value="GNT FAMILY GLUCONATE TRANSPORTER"/>
    <property type="match status" value="1"/>
</dbReference>
<dbReference type="InterPro" id="IPR003474">
    <property type="entry name" value="Glcn_transporter"/>
</dbReference>
<keyword evidence="4" id="KW-1185">Reference proteome</keyword>
<dbReference type="OrthoDB" id="86125at2"/>
<dbReference type="EMBL" id="FOOE01000003">
    <property type="protein sequence ID" value="SFF57538.1"/>
    <property type="molecule type" value="Genomic_DNA"/>
</dbReference>
<dbReference type="AlphaFoldDB" id="A0A1I2JTV4"/>
<feature type="transmembrane region" description="Helical" evidence="1">
    <location>
        <begin position="5"/>
        <end position="23"/>
    </location>
</feature>
<evidence type="ECO:0000256" key="1">
    <source>
        <dbReference type="SAM" id="Phobius"/>
    </source>
</evidence>
<dbReference type="GeneID" id="90545369"/>
<dbReference type="EMBL" id="QAMZ01000015">
    <property type="protein sequence ID" value="PWL54970.1"/>
    <property type="molecule type" value="Genomic_DNA"/>
</dbReference>
<name>A0A1I2JTV4_9CLOT</name>
<feature type="transmembrane region" description="Helical" evidence="1">
    <location>
        <begin position="420"/>
        <end position="442"/>
    </location>
</feature>
<dbReference type="RefSeq" id="WP_027638567.1">
    <property type="nucleotide sequence ID" value="NZ_BAAACD010000003.1"/>
</dbReference>
<evidence type="ECO:0000313" key="5">
    <source>
        <dbReference type="Proteomes" id="UP000246114"/>
    </source>
</evidence>
<proteinExistence type="predicted"/>
<sequence>MNTEVIVSLVGIIIALSLLVVMVMRGVNIFIIAIVCSVIVAITGNLNVYDALKVDYMAGFVGFLQANFFIFLTGTLMGKMMEITGGARSIAKMIVRWIGKDKALLSIPIACGILAYGGVSVFVVSFAVFPIALEIFKEADLPRRFIPAALTFGCSTFAMVAPGAPQIHNIVPSTTLGTDIMAGAVNGFMSCAVMFIIGSIILYKMVSKEKANGGHFIAHESDVFDEVAASDFKGENGPNGLMALIPLIVSILIINVKINGKPIVPIEVGVFIGALLVYLLLNKYQDNKKIVGHIGDTCKTTVVAISNTCAVVAFGSVVKSAVGFGFIVNAMTNIPGPPIAGAALGTTVIAGICGSASGGLGIAAPLLGPAFLAKGVSAAALTRTMAISSAALDSLPHNGYIVTVTNGLCKESHKDAYMPIFWVTVITPLIGTVVAVILFTMFPGLP</sequence>
<feature type="transmembrane region" description="Helical" evidence="1">
    <location>
        <begin position="264"/>
        <end position="281"/>
    </location>
</feature>
<feature type="transmembrane region" description="Helical" evidence="1">
    <location>
        <begin position="240"/>
        <end position="258"/>
    </location>
</feature>
<feature type="transmembrane region" description="Helical" evidence="1">
    <location>
        <begin position="184"/>
        <end position="203"/>
    </location>
</feature>
<accession>A0A1I2JTV4</accession>
<keyword evidence="1" id="KW-0812">Transmembrane</keyword>
<keyword evidence="1" id="KW-0472">Membrane</keyword>
<evidence type="ECO:0000313" key="3">
    <source>
        <dbReference type="EMBL" id="SFF57538.1"/>
    </source>
</evidence>
<organism evidence="3 4">
    <name type="scientific">Clostridium cadaveris</name>
    <dbReference type="NCBI Taxonomy" id="1529"/>
    <lineage>
        <taxon>Bacteria</taxon>
        <taxon>Bacillati</taxon>
        <taxon>Bacillota</taxon>
        <taxon>Clostridia</taxon>
        <taxon>Eubacteriales</taxon>
        <taxon>Clostridiaceae</taxon>
        <taxon>Clostridium</taxon>
    </lineage>
</organism>
<keyword evidence="1" id="KW-1133">Transmembrane helix</keyword>
<dbReference type="eggNOG" id="COG2610">
    <property type="taxonomic scope" value="Bacteria"/>
</dbReference>
<dbReference type="STRING" id="1529.SAMN04487885_10356"/>